<evidence type="ECO:0000313" key="2">
    <source>
        <dbReference type="Proteomes" id="UP001318860"/>
    </source>
</evidence>
<name>A0ABR0XXX9_REHGL</name>
<comment type="caution">
    <text evidence="1">The sequence shown here is derived from an EMBL/GenBank/DDBJ whole genome shotgun (WGS) entry which is preliminary data.</text>
</comment>
<organism evidence="1 2">
    <name type="scientific">Rehmannia glutinosa</name>
    <name type="common">Chinese foxglove</name>
    <dbReference type="NCBI Taxonomy" id="99300"/>
    <lineage>
        <taxon>Eukaryota</taxon>
        <taxon>Viridiplantae</taxon>
        <taxon>Streptophyta</taxon>
        <taxon>Embryophyta</taxon>
        <taxon>Tracheophyta</taxon>
        <taxon>Spermatophyta</taxon>
        <taxon>Magnoliopsida</taxon>
        <taxon>eudicotyledons</taxon>
        <taxon>Gunneridae</taxon>
        <taxon>Pentapetalae</taxon>
        <taxon>asterids</taxon>
        <taxon>lamiids</taxon>
        <taxon>Lamiales</taxon>
        <taxon>Orobanchaceae</taxon>
        <taxon>Rehmannieae</taxon>
        <taxon>Rehmannia</taxon>
    </lineage>
</organism>
<evidence type="ECO:0000313" key="1">
    <source>
        <dbReference type="EMBL" id="KAK6164044.1"/>
    </source>
</evidence>
<dbReference type="EMBL" id="JABTTQ020000001">
    <property type="protein sequence ID" value="KAK6164044.1"/>
    <property type="molecule type" value="Genomic_DNA"/>
</dbReference>
<dbReference type="PANTHER" id="PTHR47481:SF31">
    <property type="entry name" value="OS01G0873500 PROTEIN"/>
    <property type="match status" value="1"/>
</dbReference>
<reference evidence="1 2" key="1">
    <citation type="journal article" date="2021" name="Comput. Struct. Biotechnol. J.">
        <title>De novo genome assembly of the potent medicinal plant Rehmannia glutinosa using nanopore technology.</title>
        <authorList>
            <person name="Ma L."/>
            <person name="Dong C."/>
            <person name="Song C."/>
            <person name="Wang X."/>
            <person name="Zheng X."/>
            <person name="Niu Y."/>
            <person name="Chen S."/>
            <person name="Feng W."/>
        </authorList>
    </citation>
    <scope>NUCLEOTIDE SEQUENCE [LARGE SCALE GENOMIC DNA]</scope>
    <source>
        <strain evidence="1">DH-2019</strain>
    </source>
</reference>
<accession>A0ABR0XXX9</accession>
<dbReference type="Proteomes" id="UP001318860">
    <property type="component" value="Unassembled WGS sequence"/>
</dbReference>
<keyword evidence="2" id="KW-1185">Reference proteome</keyword>
<dbReference type="PANTHER" id="PTHR47481">
    <property type="match status" value="1"/>
</dbReference>
<proteinExistence type="predicted"/>
<protein>
    <recommendedName>
        <fullName evidence="3">Retrotransposon Copia-like N-terminal domain-containing protein</fullName>
    </recommendedName>
</protein>
<evidence type="ECO:0008006" key="3">
    <source>
        <dbReference type="Google" id="ProtNLM"/>
    </source>
</evidence>
<sequence>MESSSPMSIVIYLPHFTPIILRLDRNNYNFWKAQVLSTVRAHGFEGFLFGIVSTPPKYSSPSTSDGSDLCLNPDYVSWVRKDQYLLSWMLSSISESMLGHVNHCSTVVETHEMRLQSQVTTQFSSSALQASVASHDSVLGSHPSANAAYGFSQNYQQGGGGFIRGRGRGGRNGPFRNINNKPKCQLCWKTGHVALKCYKRFDVNFTSPDYAFSGSGNDSSQAHISVFGSSTPVDPNWYFDSGASTHVTTEMDNLSFKSHFIKAQTSL</sequence>
<gene>
    <name evidence="1" type="ORF">DH2020_000908</name>
</gene>